<dbReference type="AlphaFoldDB" id="A0A128A345"/>
<keyword evidence="5 9" id="KW-0418">Kinase</keyword>
<dbReference type="SMART" id="SM00387">
    <property type="entry name" value="HATPase_c"/>
    <property type="match status" value="1"/>
</dbReference>
<dbReference type="Proteomes" id="UP000196239">
    <property type="component" value="Chromosome 1"/>
</dbReference>
<evidence type="ECO:0000313" key="9">
    <source>
        <dbReference type="EMBL" id="CUR51775.1"/>
    </source>
</evidence>
<dbReference type="Gene3D" id="1.10.287.130">
    <property type="match status" value="1"/>
</dbReference>
<dbReference type="InterPro" id="IPR005467">
    <property type="entry name" value="His_kinase_dom"/>
</dbReference>
<dbReference type="InterPro" id="IPR050736">
    <property type="entry name" value="Sensor_HK_Regulatory"/>
</dbReference>
<dbReference type="Pfam" id="PF00512">
    <property type="entry name" value="HisKA"/>
    <property type="match status" value="1"/>
</dbReference>
<dbReference type="GO" id="GO:0000155">
    <property type="term" value="F:phosphorelay sensor kinase activity"/>
    <property type="evidence" value="ECO:0007669"/>
    <property type="project" value="InterPro"/>
</dbReference>
<evidence type="ECO:0000256" key="1">
    <source>
        <dbReference type="ARBA" id="ARBA00000085"/>
    </source>
</evidence>
<organism evidence="9 10">
    <name type="scientific">Nitrosotalea devaniterrae</name>
    <dbReference type="NCBI Taxonomy" id="1078905"/>
    <lineage>
        <taxon>Archaea</taxon>
        <taxon>Nitrososphaerota</taxon>
        <taxon>Nitrososphaeria</taxon>
        <taxon>Nitrosotaleales</taxon>
        <taxon>Nitrosotaleaceae</taxon>
        <taxon>Nitrosotalea</taxon>
    </lineage>
</organism>
<protein>
    <recommendedName>
        <fullName evidence="2">histidine kinase</fullName>
        <ecNumber evidence="2">2.7.13.3</ecNumber>
    </recommendedName>
</protein>
<dbReference type="Pfam" id="PF02518">
    <property type="entry name" value="HATPase_c"/>
    <property type="match status" value="1"/>
</dbReference>
<keyword evidence="10" id="KW-1185">Reference proteome</keyword>
<keyword evidence="7" id="KW-0812">Transmembrane</keyword>
<dbReference type="PANTHER" id="PTHR43711">
    <property type="entry name" value="TWO-COMPONENT HISTIDINE KINASE"/>
    <property type="match status" value="1"/>
</dbReference>
<dbReference type="InterPro" id="IPR004358">
    <property type="entry name" value="Sig_transdc_His_kin-like_C"/>
</dbReference>
<sequence length="489" mass="55561">MENRKTSTSLRIGISVSMIIMMLGLALFLNAFTTYEITNQMKILSDLNMPVGQGITRAYVIQQMQQNSFEDAITYQKLDSQKNYELSKIQFESYNNEWNYEVKKIKNLADTFPNYDLDNDTARDLGIMSTNLNEIESTHLQYTQKASQIFDAYDNGQTNDLTPIVTAVKAQQNQISLKTILLDDEVQKLTDSLNAGVEESKQKSFTLQMIIITSTGIMSLALGYFLNLINKDLVQEVIKKTRSLQKANRKLERMNVLKDDFINIASHELKSPLHPIYGFVELARNGDIGSEEALAGISKQARQLEEVANRILDVSRIDNGILHLSYEKFSLSDLLIEITSSYRFNLDEKIKIETALEKGIDIEADRVRIGQVIRNLLNNALKFTEKGNIKVIMQYNMQKNFVEVTISDNGHGIHPDILPNLFNKFITKGPKAESWNGNGLGLYLSREIINVHGGHIFAYNNKDVGATFKFTIPIMKHLNAKELHQKMMN</sequence>
<evidence type="ECO:0000256" key="7">
    <source>
        <dbReference type="SAM" id="Phobius"/>
    </source>
</evidence>
<evidence type="ECO:0000256" key="2">
    <source>
        <dbReference type="ARBA" id="ARBA00012438"/>
    </source>
</evidence>
<dbReference type="CDD" id="cd00082">
    <property type="entry name" value="HisKA"/>
    <property type="match status" value="1"/>
</dbReference>
<dbReference type="EMBL" id="LN890280">
    <property type="protein sequence ID" value="CUR51775.1"/>
    <property type="molecule type" value="Genomic_DNA"/>
</dbReference>
<dbReference type="PANTHER" id="PTHR43711:SF1">
    <property type="entry name" value="HISTIDINE KINASE 1"/>
    <property type="match status" value="1"/>
</dbReference>
<dbReference type="Gene3D" id="3.30.565.10">
    <property type="entry name" value="Histidine kinase-like ATPase, C-terminal domain"/>
    <property type="match status" value="1"/>
</dbReference>
<evidence type="ECO:0000256" key="5">
    <source>
        <dbReference type="ARBA" id="ARBA00022777"/>
    </source>
</evidence>
<dbReference type="PRINTS" id="PR00344">
    <property type="entry name" value="BCTRLSENSOR"/>
</dbReference>
<evidence type="ECO:0000256" key="4">
    <source>
        <dbReference type="ARBA" id="ARBA00022679"/>
    </source>
</evidence>
<feature type="transmembrane region" description="Helical" evidence="7">
    <location>
        <begin position="12"/>
        <end position="32"/>
    </location>
</feature>
<keyword evidence="6" id="KW-0902">Two-component regulatory system</keyword>
<comment type="catalytic activity">
    <reaction evidence="1">
        <text>ATP + protein L-histidine = ADP + protein N-phospho-L-histidine.</text>
        <dbReference type="EC" id="2.7.13.3"/>
    </reaction>
</comment>
<dbReference type="InterPro" id="IPR003661">
    <property type="entry name" value="HisK_dim/P_dom"/>
</dbReference>
<dbReference type="SMART" id="SM00388">
    <property type="entry name" value="HisKA"/>
    <property type="match status" value="1"/>
</dbReference>
<dbReference type="InterPro" id="IPR003594">
    <property type="entry name" value="HATPase_dom"/>
</dbReference>
<dbReference type="EC" id="2.7.13.3" evidence="2"/>
<dbReference type="SUPFAM" id="SSF47384">
    <property type="entry name" value="Homodimeric domain of signal transducing histidine kinase"/>
    <property type="match status" value="1"/>
</dbReference>
<reference evidence="10" key="1">
    <citation type="submission" date="2015-10" db="EMBL/GenBank/DDBJ databases">
        <authorList>
            <person name="Lehtovirta-Morley L.E."/>
            <person name="Vieille C."/>
        </authorList>
    </citation>
    <scope>NUCLEOTIDE SEQUENCE [LARGE SCALE GENOMIC DNA]</scope>
</reference>
<accession>A0A128A345</accession>
<dbReference type="SUPFAM" id="SSF55874">
    <property type="entry name" value="ATPase domain of HSP90 chaperone/DNA topoisomerase II/histidine kinase"/>
    <property type="match status" value="1"/>
</dbReference>
<dbReference type="PROSITE" id="PS50109">
    <property type="entry name" value="HIS_KIN"/>
    <property type="match status" value="1"/>
</dbReference>
<feature type="domain" description="Histidine kinase" evidence="8">
    <location>
        <begin position="264"/>
        <end position="476"/>
    </location>
</feature>
<proteinExistence type="predicted"/>
<keyword evidence="7" id="KW-0472">Membrane</keyword>
<evidence type="ECO:0000256" key="3">
    <source>
        <dbReference type="ARBA" id="ARBA00022553"/>
    </source>
</evidence>
<gene>
    <name evidence="9" type="ORF">NDEV_1010</name>
</gene>
<evidence type="ECO:0000256" key="6">
    <source>
        <dbReference type="ARBA" id="ARBA00023012"/>
    </source>
</evidence>
<name>A0A128A345_9ARCH</name>
<dbReference type="CDD" id="cd00075">
    <property type="entry name" value="HATPase"/>
    <property type="match status" value="1"/>
</dbReference>
<evidence type="ECO:0000313" key="10">
    <source>
        <dbReference type="Proteomes" id="UP000196239"/>
    </source>
</evidence>
<dbReference type="InterPro" id="IPR036097">
    <property type="entry name" value="HisK_dim/P_sf"/>
</dbReference>
<keyword evidence="4 9" id="KW-0808">Transferase</keyword>
<dbReference type="InterPro" id="IPR036890">
    <property type="entry name" value="HATPase_C_sf"/>
</dbReference>
<evidence type="ECO:0000259" key="8">
    <source>
        <dbReference type="PROSITE" id="PS50109"/>
    </source>
</evidence>
<keyword evidence="7" id="KW-1133">Transmembrane helix</keyword>
<dbReference type="KEGG" id="ndv:NDEV_1010"/>
<keyword evidence="3" id="KW-0597">Phosphoprotein</keyword>